<dbReference type="RefSeq" id="WP_301191272.1">
    <property type="nucleotide sequence ID" value="NZ_JAPDPJ010000035.1"/>
</dbReference>
<feature type="repeat" description="TPR" evidence="3">
    <location>
        <begin position="142"/>
        <end position="175"/>
    </location>
</feature>
<name>A0AAE3SFR0_9BACT</name>
<dbReference type="SMART" id="SM00028">
    <property type="entry name" value="TPR"/>
    <property type="match status" value="4"/>
</dbReference>
<dbReference type="PANTHER" id="PTHR44858">
    <property type="entry name" value="TETRATRICOPEPTIDE REPEAT PROTEIN 6"/>
    <property type="match status" value="1"/>
</dbReference>
<protein>
    <submittedName>
        <fullName evidence="4">Tetratricopeptide repeat protein</fullName>
    </submittedName>
</protein>
<accession>A0AAE3SFR0</accession>
<sequence>MKWVGVIILFLIGMNIQSQKSYVVDMDNRNLALDLMDKAQTYLEDKRCEEALTSLVKALSVDSVLRETYLMIYKVWLSDKSNKDTVVRALEKGKRIFSDDDELCFYLAEIFKDSSELPEAILEYTNATNYAKRNGEDFYLVHYYYFNRANCFMQMKMYDGALQDYNYTIKLKPEFAAAFYNRGVCLYMKGKKEDACIDWQQALDMGYEASKQNLDKYCNKK</sequence>
<gene>
    <name evidence="4" type="ORF">OM075_14625</name>
</gene>
<evidence type="ECO:0000256" key="2">
    <source>
        <dbReference type="ARBA" id="ARBA00022803"/>
    </source>
</evidence>
<keyword evidence="5" id="KW-1185">Reference proteome</keyword>
<organism evidence="4 5">
    <name type="scientific">Plebeiibacterium sediminum</name>
    <dbReference type="NCBI Taxonomy" id="2992112"/>
    <lineage>
        <taxon>Bacteria</taxon>
        <taxon>Pseudomonadati</taxon>
        <taxon>Bacteroidota</taxon>
        <taxon>Bacteroidia</taxon>
        <taxon>Marinilabiliales</taxon>
        <taxon>Marinilabiliaceae</taxon>
        <taxon>Plebeiibacterium</taxon>
    </lineage>
</organism>
<dbReference type="Pfam" id="PF00515">
    <property type="entry name" value="TPR_1"/>
    <property type="match status" value="1"/>
</dbReference>
<dbReference type="AlphaFoldDB" id="A0AAE3SFR0"/>
<dbReference type="InterPro" id="IPR019734">
    <property type="entry name" value="TPR_rpt"/>
</dbReference>
<proteinExistence type="predicted"/>
<evidence type="ECO:0000313" key="4">
    <source>
        <dbReference type="EMBL" id="MCW3787708.1"/>
    </source>
</evidence>
<evidence type="ECO:0000256" key="3">
    <source>
        <dbReference type="PROSITE-ProRule" id="PRU00339"/>
    </source>
</evidence>
<evidence type="ECO:0000313" key="5">
    <source>
        <dbReference type="Proteomes" id="UP001209229"/>
    </source>
</evidence>
<dbReference type="PROSITE" id="PS50005">
    <property type="entry name" value="TPR"/>
    <property type="match status" value="1"/>
</dbReference>
<keyword evidence="1" id="KW-0677">Repeat</keyword>
<reference evidence="4" key="1">
    <citation type="submission" date="2022-10" db="EMBL/GenBank/DDBJ databases">
        <authorList>
            <person name="Yu W.X."/>
        </authorList>
    </citation>
    <scope>NUCLEOTIDE SEQUENCE</scope>
    <source>
        <strain evidence="4">AAT</strain>
    </source>
</reference>
<dbReference type="InterPro" id="IPR050498">
    <property type="entry name" value="Ycf3"/>
</dbReference>
<dbReference type="Proteomes" id="UP001209229">
    <property type="component" value="Unassembled WGS sequence"/>
</dbReference>
<evidence type="ECO:0000256" key="1">
    <source>
        <dbReference type="ARBA" id="ARBA00022737"/>
    </source>
</evidence>
<dbReference type="PANTHER" id="PTHR44858:SF1">
    <property type="entry name" value="UDP-N-ACETYLGLUCOSAMINE--PEPTIDE N-ACETYLGLUCOSAMINYLTRANSFERASE SPINDLY-RELATED"/>
    <property type="match status" value="1"/>
</dbReference>
<dbReference type="InterPro" id="IPR011990">
    <property type="entry name" value="TPR-like_helical_dom_sf"/>
</dbReference>
<dbReference type="Gene3D" id="1.25.40.10">
    <property type="entry name" value="Tetratricopeptide repeat domain"/>
    <property type="match status" value="2"/>
</dbReference>
<keyword evidence="2 3" id="KW-0802">TPR repeat</keyword>
<dbReference type="SUPFAM" id="SSF48452">
    <property type="entry name" value="TPR-like"/>
    <property type="match status" value="1"/>
</dbReference>
<comment type="caution">
    <text evidence="4">The sequence shown here is derived from an EMBL/GenBank/DDBJ whole genome shotgun (WGS) entry which is preliminary data.</text>
</comment>
<dbReference type="EMBL" id="JAPDPJ010000035">
    <property type="protein sequence ID" value="MCW3787708.1"/>
    <property type="molecule type" value="Genomic_DNA"/>
</dbReference>